<evidence type="ECO:0000259" key="11">
    <source>
        <dbReference type="PROSITE" id="PS50102"/>
    </source>
</evidence>
<evidence type="ECO:0000256" key="8">
    <source>
        <dbReference type="RuleBase" id="RU365081"/>
    </source>
</evidence>
<feature type="region of interest" description="Disordered" evidence="9">
    <location>
        <begin position="478"/>
        <end position="517"/>
    </location>
</feature>
<dbReference type="PROSITE" id="PS50072">
    <property type="entry name" value="CSA_PPIASE_2"/>
    <property type="match status" value="1"/>
</dbReference>
<dbReference type="EMBL" id="ASPP01024418">
    <property type="protein sequence ID" value="ETO09036.1"/>
    <property type="molecule type" value="Genomic_DNA"/>
</dbReference>
<feature type="compositionally biased region" description="Basic and acidic residues" evidence="9">
    <location>
        <begin position="478"/>
        <end position="508"/>
    </location>
</feature>
<dbReference type="InterPro" id="IPR002130">
    <property type="entry name" value="Cyclophilin-type_PPIase_dom"/>
</dbReference>
<evidence type="ECO:0000256" key="2">
    <source>
        <dbReference type="ARBA" id="ARBA00004123"/>
    </source>
</evidence>
<reference evidence="12 13" key="1">
    <citation type="journal article" date="2013" name="Curr. Biol.">
        <title>The Genome of the Foraminiferan Reticulomyxa filosa.</title>
        <authorList>
            <person name="Glockner G."/>
            <person name="Hulsmann N."/>
            <person name="Schleicher M."/>
            <person name="Noegel A.A."/>
            <person name="Eichinger L."/>
            <person name="Gallinger C."/>
            <person name="Pawlowski J."/>
            <person name="Sierra R."/>
            <person name="Euteneuer U."/>
            <person name="Pillet L."/>
            <person name="Moustafa A."/>
            <person name="Platzer M."/>
            <person name="Groth M."/>
            <person name="Szafranski K."/>
            <person name="Schliwa M."/>
        </authorList>
    </citation>
    <scope>NUCLEOTIDE SEQUENCE [LARGE SCALE GENOMIC DNA]</scope>
</reference>
<evidence type="ECO:0000256" key="4">
    <source>
        <dbReference type="ARBA" id="ARBA00023110"/>
    </source>
</evidence>
<evidence type="ECO:0000256" key="7">
    <source>
        <dbReference type="PROSITE-ProRule" id="PRU00176"/>
    </source>
</evidence>
<dbReference type="PANTHER" id="PTHR45843">
    <property type="entry name" value="PEPTIDYL-PROLYL CIS-TRANS ISOMERASE-LIKE 4"/>
    <property type="match status" value="1"/>
</dbReference>
<evidence type="ECO:0000313" key="13">
    <source>
        <dbReference type="Proteomes" id="UP000023152"/>
    </source>
</evidence>
<feature type="region of interest" description="Disordered" evidence="9">
    <location>
        <begin position="421"/>
        <end position="458"/>
    </location>
</feature>
<feature type="compositionally biased region" description="Basic and acidic residues" evidence="9">
    <location>
        <begin position="432"/>
        <end position="458"/>
    </location>
</feature>
<evidence type="ECO:0000259" key="10">
    <source>
        <dbReference type="PROSITE" id="PS50072"/>
    </source>
</evidence>
<dbReference type="SUPFAM" id="SSF54928">
    <property type="entry name" value="RNA-binding domain, RBD"/>
    <property type="match status" value="1"/>
</dbReference>
<evidence type="ECO:0000256" key="5">
    <source>
        <dbReference type="ARBA" id="ARBA00023235"/>
    </source>
</evidence>
<keyword evidence="4 8" id="KW-0697">Rotamase</keyword>
<organism evidence="12 13">
    <name type="scientific">Reticulomyxa filosa</name>
    <dbReference type="NCBI Taxonomy" id="46433"/>
    <lineage>
        <taxon>Eukaryota</taxon>
        <taxon>Sar</taxon>
        <taxon>Rhizaria</taxon>
        <taxon>Retaria</taxon>
        <taxon>Foraminifera</taxon>
        <taxon>Monothalamids</taxon>
        <taxon>Reticulomyxidae</taxon>
        <taxon>Reticulomyxa</taxon>
    </lineage>
</organism>
<protein>
    <recommendedName>
        <fullName evidence="8">Peptidyl-prolyl cis-trans isomerase</fullName>
        <shortName evidence="8">PPIase</shortName>
        <ecNumber evidence="8">5.2.1.8</ecNumber>
    </recommendedName>
</protein>
<dbReference type="PROSITE" id="PS50102">
    <property type="entry name" value="RRM"/>
    <property type="match status" value="1"/>
</dbReference>
<keyword evidence="5 8" id="KW-0413">Isomerase</keyword>
<proteinExistence type="inferred from homology"/>
<keyword evidence="3 7" id="KW-0694">RNA-binding</keyword>
<evidence type="ECO:0000313" key="12">
    <source>
        <dbReference type="EMBL" id="ETO09036.1"/>
    </source>
</evidence>
<dbReference type="InterPro" id="IPR029000">
    <property type="entry name" value="Cyclophilin-like_dom_sf"/>
</dbReference>
<dbReference type="CDD" id="cd12235">
    <property type="entry name" value="RRM_PPIL4"/>
    <property type="match status" value="1"/>
</dbReference>
<comment type="catalytic activity">
    <reaction evidence="1 8">
        <text>[protein]-peptidylproline (omega=180) = [protein]-peptidylproline (omega=0)</text>
        <dbReference type="Rhea" id="RHEA:16237"/>
        <dbReference type="Rhea" id="RHEA-COMP:10747"/>
        <dbReference type="Rhea" id="RHEA-COMP:10748"/>
        <dbReference type="ChEBI" id="CHEBI:83833"/>
        <dbReference type="ChEBI" id="CHEBI:83834"/>
        <dbReference type="EC" id="5.2.1.8"/>
    </reaction>
</comment>
<keyword evidence="13" id="KW-1185">Reference proteome</keyword>
<dbReference type="Gene3D" id="3.30.70.330">
    <property type="match status" value="1"/>
</dbReference>
<gene>
    <name evidence="12" type="ORF">RFI_28348</name>
</gene>
<dbReference type="InterPro" id="IPR035979">
    <property type="entry name" value="RBD_domain_sf"/>
</dbReference>
<dbReference type="OrthoDB" id="2083at2759"/>
<name>X6M5W7_RETFI</name>
<feature type="compositionally biased region" description="Basic and acidic residues" evidence="9">
    <location>
        <begin position="230"/>
        <end position="261"/>
    </location>
</feature>
<dbReference type="Pfam" id="PF00076">
    <property type="entry name" value="RRM_1"/>
    <property type="match status" value="1"/>
</dbReference>
<comment type="caution">
    <text evidence="12">The sequence shown here is derived from an EMBL/GenBank/DDBJ whole genome shotgun (WGS) entry which is preliminary data.</text>
</comment>
<dbReference type="InterPro" id="IPR012677">
    <property type="entry name" value="Nucleotide-bd_a/b_plait_sf"/>
</dbReference>
<dbReference type="GO" id="GO:0005634">
    <property type="term" value="C:nucleus"/>
    <property type="evidence" value="ECO:0007669"/>
    <property type="project" value="UniProtKB-SubCell"/>
</dbReference>
<dbReference type="SUPFAM" id="SSF50891">
    <property type="entry name" value="Cyclophilin-like"/>
    <property type="match status" value="1"/>
</dbReference>
<evidence type="ECO:0000256" key="9">
    <source>
        <dbReference type="SAM" id="MobiDB-lite"/>
    </source>
</evidence>
<comment type="subcellular location">
    <subcellularLocation>
        <location evidence="2 8">Nucleus</location>
    </subcellularLocation>
</comment>
<sequence length="620" mass="71245">MSVIIETSLGTLVLDLFVDEAPKACENFLKLCKIKYYNDCLFHNIQKDFIIQTGDPTGTGKGGTSIWGLLDPTNPLNRYFKSEISPTLKHKHIGIVSMASLRDNNSQQLNKASSTSQFFITTSQEHLQRLDGKYGIFGQVEEGLDVLQKINSVYVDETTGRPLTNIRIRHTIIIGDPFPDPEGLEQLIPERSPTPKIDRFDFERIKEEHGLKKERKEQTEKIQSTAEEETGSKHTNDKEETNLDDSAKSEENKQHKEKKEGEENEEDEDSQILLKLHETEEELREELARENAKSDAIVLELLGDIPESDIKPPDNVLFVCKLNPYTKDEHLQLIFSRFGSIVDCEIIRDWKTGDSLCYAFITFESTKDCERAYVEGNNMLIDDRRIKVDFSQSVSKYWSHYHKGGKFSTQNASMRVLEANMRGKDRKPFKHNARDTQRPKHETKLDGRNPSEPDSLWKGKRMDLTFEEVGHDPIVEQLLHKDTSESKRHSSIRDSSHTQSKKISENHSTKTSNEDTDSIKVEVEAEAEAEVVGAAIEEREVEIKAGLKGNKKNEKALSTFNKTMGMRLYQFEKDNTDHSLKENNKILYNHKKNCNTYYWFILCYALIENKIAKHQKIELL</sequence>
<evidence type="ECO:0000256" key="3">
    <source>
        <dbReference type="ARBA" id="ARBA00022884"/>
    </source>
</evidence>
<feature type="domain" description="PPIase cyclophilin-type" evidence="10">
    <location>
        <begin position="6"/>
        <end position="173"/>
    </location>
</feature>
<dbReference type="Proteomes" id="UP000023152">
    <property type="component" value="Unassembled WGS sequence"/>
</dbReference>
<dbReference type="Gene3D" id="2.40.100.10">
    <property type="entry name" value="Cyclophilin-like"/>
    <property type="match status" value="1"/>
</dbReference>
<dbReference type="InterPro" id="IPR000504">
    <property type="entry name" value="RRM_dom"/>
</dbReference>
<evidence type="ECO:0000256" key="6">
    <source>
        <dbReference type="ARBA" id="ARBA00023242"/>
    </source>
</evidence>
<dbReference type="InterPro" id="IPR035542">
    <property type="entry name" value="CRIP"/>
</dbReference>
<dbReference type="Pfam" id="PF00160">
    <property type="entry name" value="Pro_isomerase"/>
    <property type="match status" value="1"/>
</dbReference>
<accession>X6M5W7</accession>
<evidence type="ECO:0000256" key="1">
    <source>
        <dbReference type="ARBA" id="ARBA00000971"/>
    </source>
</evidence>
<dbReference type="PRINTS" id="PR00153">
    <property type="entry name" value="CSAPPISMRASE"/>
</dbReference>
<dbReference type="InterPro" id="IPR035538">
    <property type="entry name" value="Cyclophilin_PPIL4"/>
</dbReference>
<feature type="domain" description="RRM" evidence="11">
    <location>
        <begin position="315"/>
        <end position="393"/>
    </location>
</feature>
<dbReference type="SMART" id="SM00360">
    <property type="entry name" value="RRM"/>
    <property type="match status" value="1"/>
</dbReference>
<dbReference type="GO" id="GO:0003723">
    <property type="term" value="F:RNA binding"/>
    <property type="evidence" value="ECO:0007669"/>
    <property type="project" value="UniProtKB-UniRule"/>
</dbReference>
<dbReference type="AlphaFoldDB" id="X6M5W7"/>
<keyword evidence="6 8" id="KW-0539">Nucleus</keyword>
<feature type="compositionally biased region" description="Basic and acidic residues" evidence="9">
    <location>
        <begin position="196"/>
        <end position="220"/>
    </location>
</feature>
<dbReference type="EC" id="5.2.1.8" evidence="8"/>
<feature type="region of interest" description="Disordered" evidence="9">
    <location>
        <begin position="174"/>
        <end position="271"/>
    </location>
</feature>
<dbReference type="PANTHER" id="PTHR45843:SF1">
    <property type="entry name" value="PEPTIDYL-PROLYL CIS-TRANS ISOMERASE-LIKE 4"/>
    <property type="match status" value="1"/>
</dbReference>
<comment type="function">
    <text evidence="8">PPIases accelerate the folding of proteins. It catalyzes the cis-trans isomerization of proline imidic peptide bonds in oligopeptides.</text>
</comment>
<dbReference type="CDD" id="cd01921">
    <property type="entry name" value="cyclophilin_RRM"/>
    <property type="match status" value="1"/>
</dbReference>
<dbReference type="GO" id="GO:0003755">
    <property type="term" value="F:peptidyl-prolyl cis-trans isomerase activity"/>
    <property type="evidence" value="ECO:0007669"/>
    <property type="project" value="UniProtKB-UniRule"/>
</dbReference>
<comment type="similarity">
    <text evidence="8">Belongs to the cyclophilin-type PPIase family. PPIL4 subfamily.</text>
</comment>